<dbReference type="GO" id="GO:0032259">
    <property type="term" value="P:methylation"/>
    <property type="evidence" value="ECO:0007669"/>
    <property type="project" value="UniProtKB-KW"/>
</dbReference>
<keyword evidence="2" id="KW-0808">Transferase</keyword>
<dbReference type="InterPro" id="IPR029063">
    <property type="entry name" value="SAM-dependent_MTases_sf"/>
</dbReference>
<dbReference type="Gene3D" id="3.40.50.150">
    <property type="entry name" value="Vaccinia Virus protein VP39"/>
    <property type="match status" value="1"/>
</dbReference>
<organism evidence="5 6">
    <name type="scientific">Cellulomonas fulva</name>
    <dbReference type="NCBI Taxonomy" id="2835530"/>
    <lineage>
        <taxon>Bacteria</taxon>
        <taxon>Bacillati</taxon>
        <taxon>Actinomycetota</taxon>
        <taxon>Actinomycetes</taxon>
        <taxon>Micrococcales</taxon>
        <taxon>Cellulomonadaceae</taxon>
        <taxon>Cellulomonas</taxon>
    </lineage>
</organism>
<evidence type="ECO:0000259" key="4">
    <source>
        <dbReference type="Pfam" id="PF02384"/>
    </source>
</evidence>
<gene>
    <name evidence="5" type="ORF">KIN34_14340</name>
</gene>
<keyword evidence="1 5" id="KW-0489">Methyltransferase</keyword>
<keyword evidence="6" id="KW-1185">Reference proteome</keyword>
<dbReference type="PANTHER" id="PTHR33841:SF4">
    <property type="entry name" value="RESTRICTION MODIFICATION SYSTEM DNA SPECIFICITY DOMAIN"/>
    <property type="match status" value="1"/>
</dbReference>
<dbReference type="EMBL" id="JAHBOH010000002">
    <property type="protein sequence ID" value="MBT0995462.1"/>
    <property type="molecule type" value="Genomic_DNA"/>
</dbReference>
<proteinExistence type="predicted"/>
<sequence>MPSDLTPLFERLQQRGGTTRTEADIQSDVRGLLLHGELDLEDSQVDVHLEAQAGDQKRIDVEVGFTVIETKKDLRRAGAVDAAVPQLAEYVQRRTDHFQQRYVGILTDGADWHLYTLTPAGTVERVSTFELRSAESGPALVDWLSSVLATTQGITATPREIKARFGARSPGFELDRAALRALWAKHGSEPEVALKRELWSKLLHTAFGEHFQSDVEQFIEHTYLVITAELIAHALLRVDVASLDPATIVAGGQFSQAGVHGVVENDFFDWPVELPEGGRVVRAIARRVAQIDWSTAKHDILKHLYESVISPEQRHSLGEYYTPDWLASAVVSEVVDEPKAQRVLDPACGSGTFLFHTVRRVAEELEADGVPNRDVLEHVTAHVLGMDIHPVAVTLARVTYLLALGSERLNADRGDLHIPVFLGDSVQWQILDTLSQDGLTVYTDSGNFALLASELYFPRAAMGDPARFDKLVTDLTALATNRDRGSKPIPKLGNVVRDLALSTADRAAIDATFSALCDLHDNHRNHIWGYYVRNLARPLWLSDDGRVDRIVGNPPWLSQRFMDVQMRAAFRTRSQARNLWVGGRVATQQDLAPFFLVRSCELYLKAGGRFGMVMPYGTLISKASEGFRSGEWDVAGAAQFGDVWDLDSVRPHIFPVPSAVVTGTYAGLGTATATPLKGATEKWSGEVPEGTFDATQLVTREPVAPFQRPPRSAWSPYHDDKFTQGATIVPRLLHVVTETAPTGSLGLPAGVVNVVSARTAQEKQPWKDLPSRGPAPVERVFVREMHLGSTLLPYRLVEPWRVVLPIEPLTHALIGDSETRLAAYPRLQAWWTAGEAIWTGNRRASTTQTQQEWANYSSKLTAQLPGAALRFVYSKSGSRLTGAVLADADAIVDHTLYWGAIGSHDEGRYLAAVTNSQAMQTLVEPLQPRGNLGARHFDLYPWELPVPRYNASNPDHTALAALGARAEEVAAAVPVAAGTSFVSARGAVRTALEFDGVASEIEVAVRGLLGLT</sequence>
<dbReference type="InterPro" id="IPR003356">
    <property type="entry name" value="DNA_methylase_A-5"/>
</dbReference>
<dbReference type="PRINTS" id="PR00507">
    <property type="entry name" value="N12N6MTFRASE"/>
</dbReference>
<dbReference type="PANTHER" id="PTHR33841">
    <property type="entry name" value="DNA METHYLTRANSFERASE YEEA-RELATED"/>
    <property type="match status" value="1"/>
</dbReference>
<name>A0ABS5U223_9CELL</name>
<dbReference type="RefSeq" id="WP_214352434.1">
    <property type="nucleotide sequence ID" value="NZ_JAHBOH010000002.1"/>
</dbReference>
<evidence type="ECO:0000256" key="3">
    <source>
        <dbReference type="ARBA" id="ARBA00022747"/>
    </source>
</evidence>
<dbReference type="GO" id="GO:0008168">
    <property type="term" value="F:methyltransferase activity"/>
    <property type="evidence" value="ECO:0007669"/>
    <property type="project" value="UniProtKB-KW"/>
</dbReference>
<protein>
    <submittedName>
        <fullName evidence="5">N-6 DNA methylase</fullName>
    </submittedName>
</protein>
<dbReference type="SUPFAM" id="SSF53335">
    <property type="entry name" value="S-adenosyl-L-methionine-dependent methyltransferases"/>
    <property type="match status" value="1"/>
</dbReference>
<dbReference type="PROSITE" id="PS00092">
    <property type="entry name" value="N6_MTASE"/>
    <property type="match status" value="1"/>
</dbReference>
<dbReference type="Pfam" id="PF02384">
    <property type="entry name" value="N6_Mtase"/>
    <property type="match status" value="1"/>
</dbReference>
<keyword evidence="3" id="KW-0680">Restriction system</keyword>
<reference evidence="5 6" key="1">
    <citation type="submission" date="2021-05" db="EMBL/GenBank/DDBJ databases">
        <title>Description of Cellulomonas sp. DKR-3 sp. nov.</title>
        <authorList>
            <person name="Dahal R.H."/>
            <person name="Chaudhary D.K."/>
        </authorList>
    </citation>
    <scope>NUCLEOTIDE SEQUENCE [LARGE SCALE GENOMIC DNA]</scope>
    <source>
        <strain evidence="5 6">DKR-3</strain>
    </source>
</reference>
<evidence type="ECO:0000256" key="2">
    <source>
        <dbReference type="ARBA" id="ARBA00022679"/>
    </source>
</evidence>
<accession>A0ABS5U223</accession>
<evidence type="ECO:0000313" key="5">
    <source>
        <dbReference type="EMBL" id="MBT0995462.1"/>
    </source>
</evidence>
<comment type="caution">
    <text evidence="5">The sequence shown here is derived from an EMBL/GenBank/DDBJ whole genome shotgun (WGS) entry which is preliminary data.</text>
</comment>
<evidence type="ECO:0000256" key="1">
    <source>
        <dbReference type="ARBA" id="ARBA00022603"/>
    </source>
</evidence>
<evidence type="ECO:0000313" key="6">
    <source>
        <dbReference type="Proteomes" id="UP000722125"/>
    </source>
</evidence>
<feature type="domain" description="DNA methylase adenine-specific" evidence="4">
    <location>
        <begin position="297"/>
        <end position="402"/>
    </location>
</feature>
<dbReference type="InterPro" id="IPR002052">
    <property type="entry name" value="DNA_methylase_N6_adenine_CS"/>
</dbReference>
<dbReference type="InterPro" id="IPR050953">
    <property type="entry name" value="N4_N6_ade-DNA_methylase"/>
</dbReference>
<dbReference type="Proteomes" id="UP000722125">
    <property type="component" value="Unassembled WGS sequence"/>
</dbReference>